<keyword evidence="1" id="KW-0472">Membrane</keyword>
<evidence type="ECO:0000313" key="3">
    <source>
        <dbReference type="Proteomes" id="UP000006591"/>
    </source>
</evidence>
<keyword evidence="1" id="KW-0812">Transmembrane</keyword>
<dbReference type="Proteomes" id="UP000006591">
    <property type="component" value="Chromosome 11"/>
</dbReference>
<evidence type="ECO:0000313" key="2">
    <source>
        <dbReference type="EnsemblPlants" id="ONIVA11G16660.2"/>
    </source>
</evidence>
<feature type="transmembrane region" description="Helical" evidence="1">
    <location>
        <begin position="37"/>
        <end position="57"/>
    </location>
</feature>
<protein>
    <submittedName>
        <fullName evidence="2">Uncharacterized protein</fullName>
    </submittedName>
</protein>
<accession>A0A0E0J365</accession>
<keyword evidence="3" id="KW-1185">Reference proteome</keyword>
<evidence type="ECO:0000256" key="1">
    <source>
        <dbReference type="SAM" id="Phobius"/>
    </source>
</evidence>
<dbReference type="Gramene" id="ONIVA11G16660.2">
    <property type="protein sequence ID" value="ONIVA11G16660.2"/>
    <property type="gene ID" value="ONIVA11G16660"/>
</dbReference>
<sequence length="146" mass="16387">MAMEIQEACKKNTMADVVSSKVEEEEEGKSKSKMGKGIPTISIFFIISWIHKLFLFWRRRRRADVELLLPQWNSRVGLELRRKHAGGLGKGQGAVHPNTVDGAGAPGTDLQAHCCKCFCPFQLAPPHQEKPPSMGYYLFYSAHLCL</sequence>
<name>A0A0E0J365_ORYNI</name>
<proteinExistence type="predicted"/>
<keyword evidence="1" id="KW-1133">Transmembrane helix</keyword>
<organism evidence="2">
    <name type="scientific">Oryza nivara</name>
    <name type="common">Indian wild rice</name>
    <name type="synonym">Oryza sativa f. spontanea</name>
    <dbReference type="NCBI Taxonomy" id="4536"/>
    <lineage>
        <taxon>Eukaryota</taxon>
        <taxon>Viridiplantae</taxon>
        <taxon>Streptophyta</taxon>
        <taxon>Embryophyta</taxon>
        <taxon>Tracheophyta</taxon>
        <taxon>Spermatophyta</taxon>
        <taxon>Magnoliopsida</taxon>
        <taxon>Liliopsida</taxon>
        <taxon>Poales</taxon>
        <taxon>Poaceae</taxon>
        <taxon>BOP clade</taxon>
        <taxon>Oryzoideae</taxon>
        <taxon>Oryzeae</taxon>
        <taxon>Oryzinae</taxon>
        <taxon>Oryza</taxon>
    </lineage>
</organism>
<dbReference type="HOGENOM" id="CLU_1828392_0_0_1"/>
<reference evidence="2" key="2">
    <citation type="submission" date="2018-04" db="EMBL/GenBank/DDBJ databases">
        <title>OnivRS2 (Oryza nivara Reference Sequence Version 2).</title>
        <authorList>
            <person name="Zhang J."/>
            <person name="Kudrna D."/>
            <person name="Lee S."/>
            <person name="Talag J."/>
            <person name="Rajasekar S."/>
            <person name="Welchert J."/>
            <person name="Hsing Y.-I."/>
            <person name="Wing R.A."/>
        </authorList>
    </citation>
    <scope>NUCLEOTIDE SEQUENCE [LARGE SCALE GENOMIC DNA]</scope>
    <source>
        <strain evidence="2">SL10</strain>
    </source>
</reference>
<reference evidence="2" key="1">
    <citation type="submission" date="2015-04" db="UniProtKB">
        <authorList>
            <consortium name="EnsemblPlants"/>
        </authorList>
    </citation>
    <scope>IDENTIFICATION</scope>
    <source>
        <strain evidence="2">SL10</strain>
    </source>
</reference>
<dbReference type="AlphaFoldDB" id="A0A0E0J365"/>
<dbReference type="EnsemblPlants" id="ONIVA11G16660.2">
    <property type="protein sequence ID" value="ONIVA11G16660.2"/>
    <property type="gene ID" value="ONIVA11G16660"/>
</dbReference>